<keyword evidence="3" id="KW-1185">Reference proteome</keyword>
<evidence type="ECO:0000313" key="2">
    <source>
        <dbReference type="EMBL" id="GCE07248.1"/>
    </source>
</evidence>
<proteinExistence type="predicted"/>
<protein>
    <submittedName>
        <fullName evidence="2">Uncharacterized protein</fullName>
    </submittedName>
</protein>
<comment type="caution">
    <text evidence="2">The sequence shown here is derived from an EMBL/GenBank/DDBJ whole genome shotgun (WGS) entry which is preliminary data.</text>
</comment>
<dbReference type="RefSeq" id="WP_126598354.1">
    <property type="nucleotide sequence ID" value="NZ_BIFQ01000001.1"/>
</dbReference>
<dbReference type="AlphaFoldDB" id="A0A401ZK84"/>
<gene>
    <name evidence="2" type="ORF">KDAU_45770</name>
</gene>
<keyword evidence="1" id="KW-1133">Transmembrane helix</keyword>
<feature type="transmembrane region" description="Helical" evidence="1">
    <location>
        <begin position="6"/>
        <end position="21"/>
    </location>
</feature>
<feature type="transmembrane region" description="Helical" evidence="1">
    <location>
        <begin position="28"/>
        <end position="45"/>
    </location>
</feature>
<evidence type="ECO:0000256" key="1">
    <source>
        <dbReference type="SAM" id="Phobius"/>
    </source>
</evidence>
<keyword evidence="1" id="KW-0472">Membrane</keyword>
<dbReference type="EMBL" id="BIFQ01000001">
    <property type="protein sequence ID" value="GCE07248.1"/>
    <property type="molecule type" value="Genomic_DNA"/>
</dbReference>
<dbReference type="Proteomes" id="UP000287224">
    <property type="component" value="Unassembled WGS sequence"/>
</dbReference>
<reference evidence="3" key="1">
    <citation type="submission" date="2018-12" db="EMBL/GenBank/DDBJ databases">
        <title>Tengunoibacter tsumagoiensis gen. nov., sp. nov., Dictyobacter kobayashii sp. nov., D. alpinus sp. nov., and D. joshuensis sp. nov. and description of Dictyobacteraceae fam. nov. within the order Ktedonobacterales isolated from Tengu-no-mugimeshi.</title>
        <authorList>
            <person name="Wang C.M."/>
            <person name="Zheng Y."/>
            <person name="Sakai Y."/>
            <person name="Toyoda A."/>
            <person name="Minakuchi Y."/>
            <person name="Abe K."/>
            <person name="Yokota A."/>
            <person name="Yabe S."/>
        </authorList>
    </citation>
    <scope>NUCLEOTIDE SEQUENCE [LARGE SCALE GENOMIC DNA]</scope>
    <source>
        <strain evidence="3">S-27</strain>
    </source>
</reference>
<accession>A0A401ZK84</accession>
<keyword evidence="1" id="KW-0812">Transmembrane</keyword>
<name>A0A401ZK84_9CHLR</name>
<sequence length="78" mass="8733">MTPLTLFGAGAVSIMLLSYALENRSHHWVLVFALACAASSLYGWLSGTWPFGIVEGIWALVALRRWWRLRTTSISSHQ</sequence>
<organism evidence="2 3">
    <name type="scientific">Dictyobacter aurantiacus</name>
    <dbReference type="NCBI Taxonomy" id="1936993"/>
    <lineage>
        <taxon>Bacteria</taxon>
        <taxon>Bacillati</taxon>
        <taxon>Chloroflexota</taxon>
        <taxon>Ktedonobacteria</taxon>
        <taxon>Ktedonobacterales</taxon>
        <taxon>Dictyobacteraceae</taxon>
        <taxon>Dictyobacter</taxon>
    </lineage>
</organism>
<evidence type="ECO:0000313" key="3">
    <source>
        <dbReference type="Proteomes" id="UP000287224"/>
    </source>
</evidence>
<dbReference type="OrthoDB" id="7574826at2"/>